<organism evidence="2 3">
    <name type="scientific">Immundisolibacter cernigliae</name>
    <dbReference type="NCBI Taxonomy" id="1810504"/>
    <lineage>
        <taxon>Bacteria</taxon>
        <taxon>Pseudomonadati</taxon>
        <taxon>Pseudomonadota</taxon>
        <taxon>Gammaproteobacteria</taxon>
        <taxon>Immundisolibacterales</taxon>
        <taxon>Immundisolibacteraceae</taxon>
        <taxon>Immundisolibacter</taxon>
    </lineage>
</organism>
<reference evidence="3" key="1">
    <citation type="submission" date="2016-03" db="EMBL/GenBank/DDBJ databases">
        <title>Complete genome sequence of Solimmundus cernigliae, representing a novel lineage of polycyclic aromatic hydrocarbon degraders within the Gammaproteobacteria.</title>
        <authorList>
            <person name="Singleton D.R."/>
            <person name="Dickey A.N."/>
            <person name="Scholl E.H."/>
            <person name="Wright F.A."/>
            <person name="Aitken M.D."/>
        </authorList>
    </citation>
    <scope>NUCLEOTIDE SEQUENCE [LARGE SCALE GENOMIC DNA]</scope>
    <source>
        <strain evidence="3">TR3.2</strain>
    </source>
</reference>
<dbReference type="Proteomes" id="UP000092952">
    <property type="component" value="Chromosome"/>
</dbReference>
<dbReference type="Gene3D" id="2.50.20.10">
    <property type="entry name" value="Lipoprotein localisation LolA/LolB/LppX"/>
    <property type="match status" value="1"/>
</dbReference>
<dbReference type="InParanoid" id="A0A1B1YWV5"/>
<sequence>MKKLRYTTRALAAGLALTASSTVMAAVSAEKAAQIGLTGTPLTPLGAIRAGNADGSIPAWEGGIATPPAGYKQGDWYIDPYADDKPLFTIDAKNYQQYADRLMPGTIALLKKYPDTFHLNVYPSRRSAALPQWHYENSVWNASRTRFCDPPPGPDREYRCLDTSTYRPGVAFPIPNNGAEVVYNHTMYFFGKSYVWRGYAFNAFADGTFAETVAIERSLLLQYMTPEEKPKDPLFTGNGGAMWCRSSEMVEPPRQAGSMYGGCNYFTSQDFSAYLYVPGQRRVRKAPEIGFYDSPSTGSDGLRTADSTTMFGMTGDEEWYEYSEPQRKEYFIPYNSYKLAAPENGDFKKLVMRGHLNPDPIRYELHRVWAVEMRLKPKYRHLSPHRVVYFDEDSWAGAAGEMYDAGDQLWRVQEAYLMQFYEVPMLSFWGDNHMDIINGRQSSNNTFFNVGAGRGGSPPDFVNPPDSAYFTPAGLRKYGVR</sequence>
<keyword evidence="3" id="KW-1185">Reference proteome</keyword>
<dbReference type="OrthoDB" id="178023at2"/>
<dbReference type="STRING" id="1810504.PG2T_14890"/>
<dbReference type="InterPro" id="IPR010752">
    <property type="entry name" value="DUF1329"/>
</dbReference>
<dbReference type="AlphaFoldDB" id="A0A1B1YWV5"/>
<gene>
    <name evidence="2" type="ORF">PG2T_14890</name>
</gene>
<keyword evidence="1" id="KW-0732">Signal</keyword>
<accession>A0A1B1YWV5</accession>
<evidence type="ECO:0000256" key="1">
    <source>
        <dbReference type="SAM" id="SignalP"/>
    </source>
</evidence>
<evidence type="ECO:0000313" key="2">
    <source>
        <dbReference type="EMBL" id="ANX05344.1"/>
    </source>
</evidence>
<feature type="chain" id="PRO_5008533065" description="Outer membrane lipoprotein-sorting protein" evidence="1">
    <location>
        <begin position="26"/>
        <end position="481"/>
    </location>
</feature>
<dbReference type="EMBL" id="CP014671">
    <property type="protein sequence ID" value="ANX05344.1"/>
    <property type="molecule type" value="Genomic_DNA"/>
</dbReference>
<dbReference type="Pfam" id="PF07044">
    <property type="entry name" value="DUF1329"/>
    <property type="match status" value="1"/>
</dbReference>
<proteinExistence type="predicted"/>
<feature type="signal peptide" evidence="1">
    <location>
        <begin position="1"/>
        <end position="25"/>
    </location>
</feature>
<name>A0A1B1YWV5_9GAMM</name>
<evidence type="ECO:0000313" key="3">
    <source>
        <dbReference type="Proteomes" id="UP000092952"/>
    </source>
</evidence>
<dbReference type="KEGG" id="gbi:PG2T_14890"/>
<protein>
    <recommendedName>
        <fullName evidence="4">Outer membrane lipoprotein-sorting protein</fullName>
    </recommendedName>
</protein>
<evidence type="ECO:0008006" key="4">
    <source>
        <dbReference type="Google" id="ProtNLM"/>
    </source>
</evidence>
<dbReference type="RefSeq" id="WP_068807263.1">
    <property type="nucleotide sequence ID" value="NZ_CP014671.1"/>
</dbReference>